<dbReference type="EMBL" id="JAHMHS010000134">
    <property type="protein sequence ID" value="KAK1713791.1"/>
    <property type="molecule type" value="Genomic_DNA"/>
</dbReference>
<organism evidence="2 3">
    <name type="scientific">Glomerella acutata</name>
    <name type="common">Colletotrichum acutatum</name>
    <dbReference type="NCBI Taxonomy" id="27357"/>
    <lineage>
        <taxon>Eukaryota</taxon>
        <taxon>Fungi</taxon>
        <taxon>Dikarya</taxon>
        <taxon>Ascomycota</taxon>
        <taxon>Pezizomycotina</taxon>
        <taxon>Sordariomycetes</taxon>
        <taxon>Hypocreomycetidae</taxon>
        <taxon>Glomerellales</taxon>
        <taxon>Glomerellaceae</taxon>
        <taxon>Colletotrichum</taxon>
        <taxon>Colletotrichum acutatum species complex</taxon>
    </lineage>
</organism>
<sequence>MRPLSRLHVSCTPLEGRRGASLPRVWPYIKGQQARPASNQPQSATDQHTTASKDNADPSTQTSVAGHDRQGATSPSSEKNKRKDGDHRSSHPKRSRARQQPQASGASHAEDSDFQRDPAHKAGRLWTPEEGASTPRRIDGGRSKEKDGDAPN</sequence>
<feature type="compositionally biased region" description="Polar residues" evidence="1">
    <location>
        <begin position="35"/>
        <end position="64"/>
    </location>
</feature>
<evidence type="ECO:0000313" key="2">
    <source>
        <dbReference type="EMBL" id="KAK1713791.1"/>
    </source>
</evidence>
<dbReference type="GeneID" id="85399260"/>
<reference evidence="2" key="1">
    <citation type="submission" date="2021-12" db="EMBL/GenBank/DDBJ databases">
        <title>Comparative genomics, transcriptomics and evolutionary studies reveal genomic signatures of adaptation to plant cell wall in hemibiotrophic fungi.</title>
        <authorList>
            <consortium name="DOE Joint Genome Institute"/>
            <person name="Baroncelli R."/>
            <person name="Diaz J.F."/>
            <person name="Benocci T."/>
            <person name="Peng M."/>
            <person name="Battaglia E."/>
            <person name="Haridas S."/>
            <person name="Andreopoulos W."/>
            <person name="Labutti K."/>
            <person name="Pangilinan J."/>
            <person name="Floch G.L."/>
            <person name="Makela M.R."/>
            <person name="Henrissat B."/>
            <person name="Grigoriev I.V."/>
            <person name="Crouch J.A."/>
            <person name="De Vries R.P."/>
            <person name="Sukno S.A."/>
            <person name="Thon M.R."/>
        </authorList>
    </citation>
    <scope>NUCLEOTIDE SEQUENCE</scope>
    <source>
        <strain evidence="2">CBS 112980</strain>
    </source>
</reference>
<dbReference type="AlphaFoldDB" id="A0AAD8X9U2"/>
<dbReference type="RefSeq" id="XP_060359844.1">
    <property type="nucleotide sequence ID" value="XM_060515362.1"/>
</dbReference>
<protein>
    <submittedName>
        <fullName evidence="2">Uncharacterized protein</fullName>
    </submittedName>
</protein>
<evidence type="ECO:0000256" key="1">
    <source>
        <dbReference type="SAM" id="MobiDB-lite"/>
    </source>
</evidence>
<dbReference type="Proteomes" id="UP001244207">
    <property type="component" value="Unassembled WGS sequence"/>
</dbReference>
<proteinExistence type="predicted"/>
<keyword evidence="3" id="KW-1185">Reference proteome</keyword>
<feature type="compositionally biased region" description="Basic and acidic residues" evidence="1">
    <location>
        <begin position="108"/>
        <end position="120"/>
    </location>
</feature>
<gene>
    <name evidence="2" type="ORF">BDZ83DRAFT_77125</name>
</gene>
<evidence type="ECO:0000313" key="3">
    <source>
        <dbReference type="Proteomes" id="UP001244207"/>
    </source>
</evidence>
<feature type="compositionally biased region" description="Basic and acidic residues" evidence="1">
    <location>
        <begin position="78"/>
        <end position="89"/>
    </location>
</feature>
<feature type="compositionally biased region" description="Basic and acidic residues" evidence="1">
    <location>
        <begin position="136"/>
        <end position="152"/>
    </location>
</feature>
<comment type="caution">
    <text evidence="2">The sequence shown here is derived from an EMBL/GenBank/DDBJ whole genome shotgun (WGS) entry which is preliminary data.</text>
</comment>
<name>A0AAD8X9U2_GLOAC</name>
<accession>A0AAD8X9U2</accession>
<feature type="region of interest" description="Disordered" evidence="1">
    <location>
        <begin position="1"/>
        <end position="152"/>
    </location>
</feature>